<feature type="region of interest" description="Disordered" evidence="7">
    <location>
        <begin position="209"/>
        <end position="238"/>
    </location>
</feature>
<evidence type="ECO:0000259" key="8">
    <source>
        <dbReference type="PROSITE" id="PS51351"/>
    </source>
</evidence>
<dbReference type="GO" id="GO:0003677">
    <property type="term" value="F:DNA binding"/>
    <property type="evidence" value="ECO:0007669"/>
    <property type="project" value="UniProtKB-KW"/>
</dbReference>
<keyword evidence="3" id="KW-0238">DNA-binding</keyword>
<evidence type="ECO:0000256" key="7">
    <source>
        <dbReference type="SAM" id="MobiDB-lite"/>
    </source>
</evidence>
<keyword evidence="2" id="KW-0805">Transcription regulation</keyword>
<evidence type="ECO:0000256" key="5">
    <source>
        <dbReference type="ARBA" id="ARBA00023242"/>
    </source>
</evidence>
<comment type="subcellular location">
    <subcellularLocation>
        <location evidence="1">Nucleus</location>
    </subcellularLocation>
</comment>
<sequence>MTQLTRTPLPGDGDINPPAAGEVVAGPFSSEPLGAQLHKVLRYLKKELRPVSPEEIEEALQIRLQRDSELWVNLVGNPRVLLESDGRWRWRSKYYLRNRDDLLNLLKTSVEGIPVSELQDSYRDALRDIRELAYERNPPLILAFRPSEHTKEVILFPNDPTLYVRISEQVRKLWQSIPIPDSSVVYDYLLQRGLKQGSNHEAVRAALAPTGAQRPPQLKRRARPGARSSGSSSTRRIRLTNVHLEGTGIDLSRDYEPSS</sequence>
<evidence type="ECO:0000256" key="4">
    <source>
        <dbReference type="ARBA" id="ARBA00023163"/>
    </source>
</evidence>
<feature type="compositionally biased region" description="Low complexity" evidence="7">
    <location>
        <begin position="225"/>
        <end position="234"/>
    </location>
</feature>
<dbReference type="InterPro" id="IPR040501">
    <property type="entry name" value="TFA2_Winged_2"/>
</dbReference>
<dbReference type="PANTHER" id="PTHR12716">
    <property type="entry name" value="TRANSCRIPTION INITIATION FACTOR IIE, BETA SUBUNIT"/>
    <property type="match status" value="1"/>
</dbReference>
<evidence type="ECO:0000256" key="1">
    <source>
        <dbReference type="ARBA" id="ARBA00004123"/>
    </source>
</evidence>
<evidence type="ECO:0000256" key="3">
    <source>
        <dbReference type="ARBA" id="ARBA00023125"/>
    </source>
</evidence>
<dbReference type="Pfam" id="PF02186">
    <property type="entry name" value="TFIIE_beta"/>
    <property type="match status" value="1"/>
</dbReference>
<dbReference type="InterPro" id="IPR016656">
    <property type="entry name" value="TFIIE-bsu"/>
</dbReference>
<protein>
    <submittedName>
        <fullName evidence="9">Similar to transcription initiation factor TFIIE beta subunit</fullName>
    </submittedName>
</protein>
<name>M1V8L7_CYAM1</name>
<dbReference type="Proteomes" id="UP000007014">
    <property type="component" value="Chromosome 12"/>
</dbReference>
<evidence type="ECO:0000313" key="10">
    <source>
        <dbReference type="Proteomes" id="UP000007014"/>
    </source>
</evidence>
<accession>M1V8L7</accession>
<dbReference type="OMA" id="QQEKCQA"/>
<dbReference type="STRING" id="280699.M1V8L7"/>
<dbReference type="eggNOG" id="KOG3095">
    <property type="taxonomic scope" value="Eukaryota"/>
</dbReference>
<dbReference type="OrthoDB" id="3907302at2759"/>
<feature type="domain" description="TFIIE beta" evidence="8">
    <location>
        <begin position="18"/>
        <end position="97"/>
    </location>
</feature>
<gene>
    <name evidence="9" type="ORF">CYME_CML130C</name>
</gene>
<evidence type="ECO:0000313" key="9">
    <source>
        <dbReference type="EMBL" id="BAM80739.1"/>
    </source>
</evidence>
<keyword evidence="5" id="KW-0539">Nucleus</keyword>
<dbReference type="GeneID" id="16994531"/>
<dbReference type="GO" id="GO:0003743">
    <property type="term" value="F:translation initiation factor activity"/>
    <property type="evidence" value="ECO:0007669"/>
    <property type="project" value="UniProtKB-KW"/>
</dbReference>
<dbReference type="GO" id="GO:0006367">
    <property type="term" value="P:transcription initiation at RNA polymerase II promoter"/>
    <property type="evidence" value="ECO:0007669"/>
    <property type="project" value="InterPro"/>
</dbReference>
<dbReference type="PANTHER" id="PTHR12716:SF8">
    <property type="entry name" value="TRANSCRIPTION INITIATION FACTOR IIE SUBUNIT BETA"/>
    <property type="match status" value="1"/>
</dbReference>
<dbReference type="EMBL" id="AP006494">
    <property type="protein sequence ID" value="BAM80739.1"/>
    <property type="molecule type" value="Genomic_DNA"/>
</dbReference>
<comment type="function">
    <text evidence="6">Recruits TFIIH to the initiation complex and stimulates the RNA polymerase II C-terminal domain kinase and DNA-dependent ATPase activities of TFIIH. Both TFIIH and TFIIE are required for promoter clearance by RNA polymerase.</text>
</comment>
<dbReference type="KEGG" id="cme:CYME_CML130C"/>
<keyword evidence="10" id="KW-1185">Reference proteome</keyword>
<dbReference type="GO" id="GO:0005673">
    <property type="term" value="C:transcription factor TFIIE complex"/>
    <property type="evidence" value="ECO:0007669"/>
    <property type="project" value="InterPro"/>
</dbReference>
<dbReference type="PROSITE" id="PS51351">
    <property type="entry name" value="TFIIE_BETA_C"/>
    <property type="match status" value="1"/>
</dbReference>
<dbReference type="Pfam" id="PF18121">
    <property type="entry name" value="TFA2_Winged_2"/>
    <property type="match status" value="1"/>
</dbReference>
<dbReference type="InterPro" id="IPR003166">
    <property type="entry name" value="TFIIE_bsu_DNA-bd"/>
</dbReference>
<reference evidence="9 10" key="1">
    <citation type="journal article" date="2004" name="Nature">
        <title>Genome sequence of the ultrasmall unicellular red alga Cyanidioschyzon merolae 10D.</title>
        <authorList>
            <person name="Matsuzaki M."/>
            <person name="Misumi O."/>
            <person name="Shin-i T."/>
            <person name="Maruyama S."/>
            <person name="Takahara M."/>
            <person name="Miyagishima S."/>
            <person name="Mori T."/>
            <person name="Nishida K."/>
            <person name="Yagisawa F."/>
            <person name="Nishida K."/>
            <person name="Yoshida Y."/>
            <person name="Nishimura Y."/>
            <person name="Nakao S."/>
            <person name="Kobayashi T."/>
            <person name="Momoyama Y."/>
            <person name="Higashiyama T."/>
            <person name="Minoda A."/>
            <person name="Sano M."/>
            <person name="Nomoto H."/>
            <person name="Oishi K."/>
            <person name="Hayashi H."/>
            <person name="Ohta F."/>
            <person name="Nishizaka S."/>
            <person name="Haga S."/>
            <person name="Miura S."/>
            <person name="Morishita T."/>
            <person name="Kabeya Y."/>
            <person name="Terasawa K."/>
            <person name="Suzuki Y."/>
            <person name="Ishii Y."/>
            <person name="Asakawa S."/>
            <person name="Takano H."/>
            <person name="Ohta N."/>
            <person name="Kuroiwa H."/>
            <person name="Tanaka K."/>
            <person name="Shimizu N."/>
            <person name="Sugano S."/>
            <person name="Sato N."/>
            <person name="Nozaki H."/>
            <person name="Ogasawara N."/>
            <person name="Kohara Y."/>
            <person name="Kuroiwa T."/>
        </authorList>
    </citation>
    <scope>NUCLEOTIDE SEQUENCE [LARGE SCALE GENOMIC DNA]</scope>
    <source>
        <strain evidence="9 10">10D</strain>
    </source>
</reference>
<keyword evidence="4" id="KW-0804">Transcription</keyword>
<dbReference type="Gramene" id="CML130CT">
    <property type="protein sequence ID" value="CML130CT"/>
    <property type="gene ID" value="CML130C"/>
</dbReference>
<proteinExistence type="predicted"/>
<dbReference type="HOGENOM" id="CLU_056580_1_0_1"/>
<keyword evidence="9" id="KW-0396">Initiation factor</keyword>
<organism evidence="9 10">
    <name type="scientific">Cyanidioschyzon merolae (strain NIES-3377 / 10D)</name>
    <name type="common">Unicellular red alga</name>
    <dbReference type="NCBI Taxonomy" id="280699"/>
    <lineage>
        <taxon>Eukaryota</taxon>
        <taxon>Rhodophyta</taxon>
        <taxon>Bangiophyceae</taxon>
        <taxon>Cyanidiales</taxon>
        <taxon>Cyanidiaceae</taxon>
        <taxon>Cyanidioschyzon</taxon>
    </lineage>
</organism>
<evidence type="ECO:0000256" key="6">
    <source>
        <dbReference type="ARBA" id="ARBA00025581"/>
    </source>
</evidence>
<dbReference type="GO" id="GO:0001097">
    <property type="term" value="F:TFIIH-class transcription factor complex binding"/>
    <property type="evidence" value="ECO:0007669"/>
    <property type="project" value="TreeGrafter"/>
</dbReference>
<dbReference type="AlphaFoldDB" id="M1V8L7"/>
<keyword evidence="9" id="KW-0648">Protein biosynthesis</keyword>
<dbReference type="RefSeq" id="XP_005536775.1">
    <property type="nucleotide sequence ID" value="XM_005536718.1"/>
</dbReference>
<evidence type="ECO:0000256" key="2">
    <source>
        <dbReference type="ARBA" id="ARBA00023015"/>
    </source>
</evidence>
<reference evidence="9 10" key="2">
    <citation type="journal article" date="2007" name="BMC Biol.">
        <title>A 100%-complete sequence reveals unusually simple genomic features in the hot-spring red alga Cyanidioschyzon merolae.</title>
        <authorList>
            <person name="Nozaki H."/>
            <person name="Takano H."/>
            <person name="Misumi O."/>
            <person name="Terasawa K."/>
            <person name="Matsuzaki M."/>
            <person name="Maruyama S."/>
            <person name="Nishida K."/>
            <person name="Yagisawa F."/>
            <person name="Yoshida Y."/>
            <person name="Fujiwara T."/>
            <person name="Takio S."/>
            <person name="Tamura K."/>
            <person name="Chung S.J."/>
            <person name="Nakamura S."/>
            <person name="Kuroiwa H."/>
            <person name="Tanaka K."/>
            <person name="Sato N."/>
            <person name="Kuroiwa T."/>
        </authorList>
    </citation>
    <scope>NUCLEOTIDE SEQUENCE [LARGE SCALE GENOMIC DNA]</scope>
    <source>
        <strain evidence="9 10">10D</strain>
    </source>
</reference>